<protein>
    <submittedName>
        <fullName evidence="2">Cell wall protein RBR3-like</fullName>
    </submittedName>
</protein>
<gene>
    <name evidence="3" type="ORF">E5676_scaffold1415G00260</name>
    <name evidence="2" type="ORF">E6C27_scaffold616G001350</name>
</gene>
<evidence type="ECO:0000313" key="5">
    <source>
        <dbReference type="Proteomes" id="UP000321947"/>
    </source>
</evidence>
<comment type="caution">
    <text evidence="2">The sequence shown here is derived from an EMBL/GenBank/DDBJ whole genome shotgun (WGS) entry which is preliminary data.</text>
</comment>
<keyword evidence="1" id="KW-0472">Membrane</keyword>
<accession>A0A5A7VC15</accession>
<feature type="transmembrane region" description="Helical" evidence="1">
    <location>
        <begin position="145"/>
        <end position="169"/>
    </location>
</feature>
<organism evidence="2 4">
    <name type="scientific">Cucumis melo var. makuwa</name>
    <name type="common">Oriental melon</name>
    <dbReference type="NCBI Taxonomy" id="1194695"/>
    <lineage>
        <taxon>Eukaryota</taxon>
        <taxon>Viridiplantae</taxon>
        <taxon>Streptophyta</taxon>
        <taxon>Embryophyta</taxon>
        <taxon>Tracheophyta</taxon>
        <taxon>Spermatophyta</taxon>
        <taxon>Magnoliopsida</taxon>
        <taxon>eudicotyledons</taxon>
        <taxon>Gunneridae</taxon>
        <taxon>Pentapetalae</taxon>
        <taxon>rosids</taxon>
        <taxon>fabids</taxon>
        <taxon>Cucurbitales</taxon>
        <taxon>Cucurbitaceae</taxon>
        <taxon>Benincaseae</taxon>
        <taxon>Cucumis</taxon>
    </lineage>
</organism>
<sequence length="196" mass="22054">MASNVLVPPLPLDGVYFHSEKNASFWKYALRRKIFPKKKLSDRAQDCLEIIKRVYCEPDPSFDDVGSADYKRLHVRGHDFVFTASVINKFLDPDVPLKFKSLCFHERACNRINGSARLAITAQLFPCLHCSKLKNVLRSIGGNRLVLALALSISATSCFKLIMPVILVCRRLLSQMLTLQVLTLSPQVLVSASYTL</sequence>
<reference evidence="4 5" key="1">
    <citation type="submission" date="2019-08" db="EMBL/GenBank/DDBJ databases">
        <title>Draft genome sequences of two oriental melons (Cucumis melo L. var makuwa).</title>
        <authorList>
            <person name="Kwon S.-Y."/>
        </authorList>
    </citation>
    <scope>NUCLEOTIDE SEQUENCE [LARGE SCALE GENOMIC DNA]</scope>
    <source>
        <strain evidence="5">cv. Chang Bougi</strain>
        <strain evidence="4">cv. SW 3</strain>
        <tissue evidence="2">Leaf</tissue>
    </source>
</reference>
<evidence type="ECO:0000313" key="3">
    <source>
        <dbReference type="EMBL" id="TYK05165.1"/>
    </source>
</evidence>
<dbReference type="EMBL" id="SSTE01002041">
    <property type="protein sequence ID" value="KAA0063976.1"/>
    <property type="molecule type" value="Genomic_DNA"/>
</dbReference>
<proteinExistence type="predicted"/>
<evidence type="ECO:0000313" key="4">
    <source>
        <dbReference type="Proteomes" id="UP000321393"/>
    </source>
</evidence>
<evidence type="ECO:0000313" key="2">
    <source>
        <dbReference type="EMBL" id="KAA0063976.1"/>
    </source>
</evidence>
<dbReference type="EMBL" id="SSTD01013933">
    <property type="protein sequence ID" value="TYK05165.1"/>
    <property type="molecule type" value="Genomic_DNA"/>
</dbReference>
<evidence type="ECO:0000256" key="1">
    <source>
        <dbReference type="SAM" id="Phobius"/>
    </source>
</evidence>
<dbReference type="Proteomes" id="UP000321947">
    <property type="component" value="Unassembled WGS sequence"/>
</dbReference>
<name>A0A5A7VC15_CUCMM</name>
<dbReference type="AlphaFoldDB" id="A0A5A7VC15"/>
<dbReference type="Proteomes" id="UP000321393">
    <property type="component" value="Unassembled WGS sequence"/>
</dbReference>
<keyword evidence="1" id="KW-1133">Transmembrane helix</keyword>
<keyword evidence="1" id="KW-0812">Transmembrane</keyword>